<dbReference type="EMBL" id="FMZB01000016">
    <property type="protein sequence ID" value="SDD63801.1"/>
    <property type="molecule type" value="Genomic_DNA"/>
</dbReference>
<dbReference type="Proteomes" id="UP000198666">
    <property type="component" value="Unassembled WGS sequence"/>
</dbReference>
<organism evidence="1 2">
    <name type="scientific">Terribacillus halophilus</name>
    <dbReference type="NCBI Taxonomy" id="361279"/>
    <lineage>
        <taxon>Bacteria</taxon>
        <taxon>Bacillati</taxon>
        <taxon>Bacillota</taxon>
        <taxon>Bacilli</taxon>
        <taxon>Bacillales</taxon>
        <taxon>Bacillaceae</taxon>
        <taxon>Terribacillus</taxon>
    </lineage>
</organism>
<name>A0A1G6WD76_9BACI</name>
<protein>
    <submittedName>
        <fullName evidence="1">Uncharacterized protein</fullName>
    </submittedName>
</protein>
<keyword evidence="2" id="KW-1185">Reference proteome</keyword>
<evidence type="ECO:0000313" key="2">
    <source>
        <dbReference type="Proteomes" id="UP000198666"/>
    </source>
</evidence>
<accession>A0A1G6WD76</accession>
<reference evidence="2" key="1">
    <citation type="submission" date="2016-10" db="EMBL/GenBank/DDBJ databases">
        <authorList>
            <person name="Varghese N."/>
            <person name="Submissions S."/>
        </authorList>
    </citation>
    <scope>NUCLEOTIDE SEQUENCE [LARGE SCALE GENOMIC DNA]</scope>
    <source>
        <strain evidence="2">DSM 21620</strain>
    </source>
</reference>
<dbReference type="AlphaFoldDB" id="A0A1G6WD76"/>
<sequence length="48" mass="5518">MIYLLIVFAVVCVIGCFASWMKMVKRDGNRFANVPETETETKTYKKAN</sequence>
<evidence type="ECO:0000313" key="1">
    <source>
        <dbReference type="EMBL" id="SDD63801.1"/>
    </source>
</evidence>
<proteinExistence type="predicted"/>
<gene>
    <name evidence="1" type="ORF">SAMN05421663_1169</name>
</gene>